<dbReference type="PATRIC" id="fig|243231.5.peg.906"/>
<evidence type="ECO:0000313" key="1">
    <source>
        <dbReference type="EMBL" id="AAR34232.1"/>
    </source>
</evidence>
<dbReference type="KEGG" id="gsu:GSU0905"/>
<name>Q74EQ7_GEOSL</name>
<dbReference type="OrthoDB" id="5397246at2"/>
<dbReference type="RefSeq" id="WP_010941572.1">
    <property type="nucleotide sequence ID" value="NC_002939.5"/>
</dbReference>
<reference evidence="1 2" key="2">
    <citation type="journal article" date="2012" name="BMC Genomics">
        <title>Comparative genomic analysis of Geobacter sulfurreducens KN400, a strain with enhanced capacity for extracellular electron transfer and electricity production.</title>
        <authorList>
            <person name="Butler J.E."/>
            <person name="Young N.D."/>
            <person name="Aklujkar M."/>
            <person name="Lovley D.R."/>
        </authorList>
    </citation>
    <scope>NUCLEOTIDE SEQUENCE [LARGE SCALE GENOMIC DNA]</scope>
    <source>
        <strain evidence="2">ATCC 51573 / DSM 12127 / PCA</strain>
    </source>
</reference>
<keyword evidence="2" id="KW-1185">Reference proteome</keyword>
<dbReference type="eggNOG" id="COG1639">
    <property type="taxonomic scope" value="Bacteria"/>
</dbReference>
<gene>
    <name evidence="1" type="ordered locus">GSU0905</name>
</gene>
<protein>
    <submittedName>
        <fullName evidence="1">Uncharacterized protein</fullName>
    </submittedName>
</protein>
<dbReference type="Proteomes" id="UP000000577">
    <property type="component" value="Chromosome"/>
</dbReference>
<organism evidence="1 2">
    <name type="scientific">Geobacter sulfurreducens (strain ATCC 51573 / DSM 12127 / PCA)</name>
    <dbReference type="NCBI Taxonomy" id="243231"/>
    <lineage>
        <taxon>Bacteria</taxon>
        <taxon>Pseudomonadati</taxon>
        <taxon>Thermodesulfobacteriota</taxon>
        <taxon>Desulfuromonadia</taxon>
        <taxon>Geobacterales</taxon>
        <taxon>Geobacteraceae</taxon>
        <taxon>Geobacter</taxon>
    </lineage>
</organism>
<dbReference type="EMBL" id="AE017180">
    <property type="protein sequence ID" value="AAR34232.1"/>
    <property type="molecule type" value="Genomic_DNA"/>
</dbReference>
<dbReference type="STRING" id="243231.GSU0905"/>
<dbReference type="InParanoid" id="Q74EQ7"/>
<evidence type="ECO:0000313" key="2">
    <source>
        <dbReference type="Proteomes" id="UP000000577"/>
    </source>
</evidence>
<reference evidence="1 2" key="1">
    <citation type="journal article" date="2003" name="Science">
        <title>Genome of Geobacter sulfurreducens: metal reduction in subsurface environments.</title>
        <authorList>
            <person name="Methe B.A."/>
            <person name="Nelson K.E."/>
            <person name="Eisen J.A."/>
            <person name="Paulsen I.T."/>
            <person name="Nelson W."/>
            <person name="Heidelberg J.F."/>
            <person name="Wu D."/>
            <person name="Wu M."/>
            <person name="Ward N."/>
            <person name="Beanan M.J."/>
            <person name="Dodson R.J."/>
            <person name="Madupu R."/>
            <person name="Brinkac L.M."/>
            <person name="Daugherty S.C."/>
            <person name="DeBoy R.T."/>
            <person name="Durkin A.S."/>
            <person name="Gwinn M."/>
            <person name="Kolonay J.F."/>
            <person name="Sullivan S.A."/>
            <person name="Haft D.H."/>
            <person name="Selengut J."/>
            <person name="Davidsen T.M."/>
            <person name="Zafar N."/>
            <person name="White O."/>
            <person name="Tran B."/>
            <person name="Romero C."/>
            <person name="Forberger H.A."/>
            <person name="Weidman J."/>
            <person name="Khouri H."/>
            <person name="Feldblyum T.V."/>
            <person name="Utterback T.R."/>
            <person name="Van Aken S.E."/>
            <person name="Lovley D.R."/>
            <person name="Fraser C.M."/>
        </authorList>
    </citation>
    <scope>NUCLEOTIDE SEQUENCE [LARGE SCALE GENOMIC DNA]</scope>
    <source>
        <strain evidence="2">ATCC 51573 / DSM 12127 / PCA</strain>
    </source>
</reference>
<proteinExistence type="predicted"/>
<dbReference type="HOGENOM" id="CLU_172455_0_0_7"/>
<dbReference type="AlphaFoldDB" id="Q74EQ7"/>
<accession>Q74EQ7</accession>
<dbReference type="EnsemblBacteria" id="AAR34232">
    <property type="protein sequence ID" value="AAR34232"/>
    <property type="gene ID" value="GSU0905"/>
</dbReference>
<sequence>MGMVPIDNLDVGMTLAADVIDRTGRLLLGAGAELTAKHLHIFRTWGVAEADIAGMDDDPGSHLPQEISPAELATAEEALRPLFLHTDLKHPAMREIMRLGAVRKAMHGAS</sequence>